<dbReference type="PANTHER" id="PTHR35046:SF9">
    <property type="entry name" value="RNA-DIRECTED DNA POLYMERASE"/>
    <property type="match status" value="1"/>
</dbReference>
<protein>
    <recommendedName>
        <fullName evidence="4">Integrase catalytic domain-containing protein</fullName>
    </recommendedName>
</protein>
<evidence type="ECO:0000313" key="3">
    <source>
        <dbReference type="Proteomes" id="UP000257109"/>
    </source>
</evidence>
<keyword evidence="3" id="KW-1185">Reference proteome</keyword>
<proteinExistence type="predicted"/>
<comment type="caution">
    <text evidence="2">The sequence shown here is derived from an EMBL/GenBank/DDBJ whole genome shotgun (WGS) entry which is preliminary data.</text>
</comment>
<dbReference type="InterPro" id="IPR012337">
    <property type="entry name" value="RNaseH-like_sf"/>
</dbReference>
<gene>
    <name evidence="2" type="ORF">CR513_44399</name>
</gene>
<name>A0A371FBM4_MUCPR</name>
<dbReference type="EMBL" id="QJKJ01009750">
    <property type="protein sequence ID" value="RDX75690.1"/>
    <property type="molecule type" value="Genomic_DNA"/>
</dbReference>
<dbReference type="GO" id="GO:0003676">
    <property type="term" value="F:nucleic acid binding"/>
    <property type="evidence" value="ECO:0007669"/>
    <property type="project" value="InterPro"/>
</dbReference>
<dbReference type="OrthoDB" id="1935586at2759"/>
<evidence type="ECO:0000313" key="2">
    <source>
        <dbReference type="EMBL" id="RDX75690.1"/>
    </source>
</evidence>
<dbReference type="AlphaFoldDB" id="A0A371FBM4"/>
<evidence type="ECO:0000256" key="1">
    <source>
        <dbReference type="SAM" id="MobiDB-lite"/>
    </source>
</evidence>
<dbReference type="PANTHER" id="PTHR35046">
    <property type="entry name" value="ZINC KNUCKLE (CCHC-TYPE) FAMILY PROTEIN"/>
    <property type="match status" value="1"/>
</dbReference>
<dbReference type="SUPFAM" id="SSF53098">
    <property type="entry name" value="Ribonuclease H-like"/>
    <property type="match status" value="1"/>
</dbReference>
<accession>A0A371FBM4</accession>
<reference evidence="2" key="1">
    <citation type="submission" date="2018-05" db="EMBL/GenBank/DDBJ databases">
        <title>Draft genome of Mucuna pruriens seed.</title>
        <authorList>
            <person name="Nnadi N.E."/>
            <person name="Vos R."/>
            <person name="Hasami M.H."/>
            <person name="Devisetty U.K."/>
            <person name="Aguiy J.C."/>
        </authorList>
    </citation>
    <scope>NUCLEOTIDE SEQUENCE [LARGE SCALE GENOMIC DNA]</scope>
    <source>
        <strain evidence="2">JCA_2017</strain>
    </source>
</reference>
<feature type="compositionally biased region" description="Basic and acidic residues" evidence="1">
    <location>
        <begin position="57"/>
        <end position="71"/>
    </location>
</feature>
<dbReference type="Gene3D" id="3.30.420.10">
    <property type="entry name" value="Ribonuclease H-like superfamily/Ribonuclease H"/>
    <property type="match status" value="1"/>
</dbReference>
<organism evidence="2 3">
    <name type="scientific">Mucuna pruriens</name>
    <name type="common">Velvet bean</name>
    <name type="synonym">Dolichos pruriens</name>
    <dbReference type="NCBI Taxonomy" id="157652"/>
    <lineage>
        <taxon>Eukaryota</taxon>
        <taxon>Viridiplantae</taxon>
        <taxon>Streptophyta</taxon>
        <taxon>Embryophyta</taxon>
        <taxon>Tracheophyta</taxon>
        <taxon>Spermatophyta</taxon>
        <taxon>Magnoliopsida</taxon>
        <taxon>eudicotyledons</taxon>
        <taxon>Gunneridae</taxon>
        <taxon>Pentapetalae</taxon>
        <taxon>rosids</taxon>
        <taxon>fabids</taxon>
        <taxon>Fabales</taxon>
        <taxon>Fabaceae</taxon>
        <taxon>Papilionoideae</taxon>
        <taxon>50 kb inversion clade</taxon>
        <taxon>NPAAA clade</taxon>
        <taxon>indigoferoid/millettioid clade</taxon>
        <taxon>Phaseoleae</taxon>
        <taxon>Mucuna</taxon>
    </lineage>
</organism>
<sequence length="95" mass="10878">MTHFIACSKINDVTHVVDLFFKEVVRWHGLPRTIVSDRDVRFLGEEFDSRTNPFKEGGNDRNPTDKDKDNLCDIGGPKAQNQNDEAIFVRPKFGN</sequence>
<evidence type="ECO:0008006" key="4">
    <source>
        <dbReference type="Google" id="ProtNLM"/>
    </source>
</evidence>
<dbReference type="Proteomes" id="UP000257109">
    <property type="component" value="Unassembled WGS sequence"/>
</dbReference>
<feature type="region of interest" description="Disordered" evidence="1">
    <location>
        <begin position="49"/>
        <end position="79"/>
    </location>
</feature>
<dbReference type="InterPro" id="IPR036397">
    <property type="entry name" value="RNaseH_sf"/>
</dbReference>
<feature type="non-terminal residue" evidence="2">
    <location>
        <position position="1"/>
    </location>
</feature>